<feature type="compositionally biased region" description="Low complexity" evidence="6">
    <location>
        <begin position="157"/>
        <end position="168"/>
    </location>
</feature>
<feature type="disulfide bond" evidence="5">
    <location>
        <begin position="640"/>
        <end position="649"/>
    </location>
</feature>
<dbReference type="Pfam" id="PF24329">
    <property type="entry name" value="FN-plug_TEN1-4"/>
    <property type="match status" value="1"/>
</dbReference>
<dbReference type="Gene3D" id="2.10.25.10">
    <property type="entry name" value="Laminin"/>
    <property type="match status" value="5"/>
</dbReference>
<dbReference type="InterPro" id="IPR000742">
    <property type="entry name" value="EGF"/>
</dbReference>
<dbReference type="Pfam" id="PF23093">
    <property type="entry name" value="GBD_Tenm3"/>
    <property type="match status" value="1"/>
</dbReference>
<comment type="caution">
    <text evidence="9">The sequence shown here is derived from an EMBL/GenBank/DDBJ whole genome shotgun (WGS) entry which is preliminary data.</text>
</comment>
<evidence type="ECO:0000313" key="10">
    <source>
        <dbReference type="EMBL" id="CAF3672535.1"/>
    </source>
</evidence>
<dbReference type="Proteomes" id="UP000681722">
    <property type="component" value="Unassembled WGS sequence"/>
</dbReference>
<dbReference type="Pfam" id="PF25024">
    <property type="entry name" value="EGF_TEN"/>
    <property type="match status" value="1"/>
</dbReference>
<dbReference type="SUPFAM" id="SSF101898">
    <property type="entry name" value="NHL repeat"/>
    <property type="match status" value="1"/>
</dbReference>
<dbReference type="InterPro" id="IPR056820">
    <property type="entry name" value="TEN_TTR-like"/>
</dbReference>
<keyword evidence="7" id="KW-0812">Transmembrane</keyword>
<keyword evidence="2" id="KW-0677">Repeat</keyword>
<dbReference type="Proteomes" id="UP000663829">
    <property type="component" value="Unassembled WGS sequence"/>
</dbReference>
<dbReference type="Gene3D" id="2.120.10.30">
    <property type="entry name" value="TolB, C-terminal domain"/>
    <property type="match status" value="1"/>
</dbReference>
<evidence type="ECO:0000256" key="2">
    <source>
        <dbReference type="ARBA" id="ARBA00022737"/>
    </source>
</evidence>
<keyword evidence="11" id="KW-1185">Reference proteome</keyword>
<keyword evidence="7" id="KW-0472">Membrane</keyword>
<sequence length="1928" mass="218105">MESGYYSDGSHLSSQQQQYQCNHMPTTTVLPSTFNIKKITGVLVPSPCSSCTSTLSTTNKNCRNHHHNSNDCPTLITTKCSCHCRPRMDTLSSSPHYNLLGNGNNDGHSNSNSTILMTTIAENGSSTMSSQRNKKRGRTTTTTTMIDKTQHKYIDHSLSSDSQSNSDNNIRHEQNDINHENEKRLIDRGGSTTMNLNIPLPPNIPLDHSTLLTQLKTAQRHSTFLCDNSSQNYQTPPPIPPPPPPPLPSASAYLIQTQSGNAILIPQSALMPSNSQGTFPLRSSGYALTSAYPLVSQHQQPLLSTNDRLKSNSSNLYQTIDAESHREYVTQSEKSETFPDTPLLAGNCYVYPVEQSTSPRCNCDSTTYNEQTTTTRQSTHSPCPLFGNTTCKTKKVLRHRLTWKCTAIIFMLLTLCFFSSMIYLSVLKWYYGKYHPTFRENDLNANSISADVKSLHGTSPMFIRIGDTIKRFLEPQTIIQIQFYIDKTTIIRYNLTASKTATLGVYCQKSKAPTLTRFDFFHIFDGSKQTTTRIKRSSTINSSISLVSHTYDRLTVSFNQHMNEGLWYLTVLNDGYNREEFILITEQNNQSCPKSCTNHGTCIKGVCNCHTGYTGDDCSLGQCSTLCNGHGVIERGRCFCYDGYHGSECELSANQCETPNCNKHGTCVNGVCLCDTGFTGTSCEYETCLQANCSGNGYCIKRRCRCYQGFTGDACETGIIDKCDNDCSKRENQLSNVICSVDCGQHGKCFNGTCQCDNGWIGNQCTEQTCNVNCGNGRCQNGTCICLSGFQGRFYMCANNCNGHGECRKENNRYSCICQSNWLGLACELTRELNCNDRIDNDNDGLIDCLDPDCCSSSHCSATQECITKTNAKDILLRRQATSLTATFFERMQFLIQEDGLQTSSIYSSFNERRASVIRGQIFYKTVSPLNGVKVQISNSPSLGYTISNKEGFFNLLVNGGGSILLDFTRQPFKSKQLSIFVPWNKFVHIGYIYMDENDNNENGISKHINSTCLAIYNNFIEPKIWETNSYRTFINNNNGYSYTLGSQILRQYVSIPETQMNLVYISTSSTKKYYSIITIVLTSNSIHSDLETIHLQISIEGTYFYEIFDAQPDLVYEYEWNRRNAYDQNVYGLTYASVSVGYEYYGCKQIVWTHKTSIVNGQDIPGANVGGWNFDVHHRLNLQEGVLHKGDGTNVLMSESPWMVTSIAGIRDQIRNIECKKCMGQATTMKLLNPTSLAISNDGTIFIGDLNIIWIIQTSGMTMPVLELSQEYTYKYYMTTDPIDGRLYIADFQRRQIIRLISTSNIKDLSQNYEIVVGDGNYCGNILDDDKESCGDSLTAQYVSLSYPKGLTINKEGTLYFIDGNRIRQLRLDNSRVTNIVGTVKYENDYKRLPCNKTYELDKFSFYSPTVLNINPLDDDIYVLDDTIIYRIKPLFNRIEIVLGKPYFCSSNQNLTILHNPIDFTFDSYGDLYVLETSRTKQSFIRVLKSNGIIETISGYSQVPIIKQFQIDKDNIFSKPSSIIAHPDGTILLANSGSKEIFKIKMISSYDDEQKNLNIFSPETNEIYLFNRMGQHHTTIDALTDYIYNFTYDSPQNAYARLDSITHRSGKSVAIKYDYAMKINDIYLPSGNKLKMQFSKQKLLSSIMDIDGSSTQFIYDNGLLISVLENNVAKINFIYDKSGRLQKVIHHDGFYNEFSIMANHSYLTLFVKSLNAISLYLMNDSSIMQLQNNQRLIRRYIDTNSIIYISNVGEQLSYKINQYPILTTNNPTQIQYDFRLNSNISLTIDIVYSSPKSVANDRLSSYQNIDNKNQLRTWNMKVNNNNILSIEFDRYERKLSIRDSKSDEILQIVCSDKGLVTSMMSRGFVPIIYNYDDNGQKLTSWQLGTYREEYIYDTRGRLIEIQKPSGLGSVKYSYGIGEQVINY</sequence>
<dbReference type="Pfam" id="PF25023">
    <property type="entry name" value="TEN_YD-shell"/>
    <property type="match status" value="1"/>
</dbReference>
<evidence type="ECO:0000256" key="6">
    <source>
        <dbReference type="SAM" id="MobiDB-lite"/>
    </source>
</evidence>
<dbReference type="InterPro" id="IPR056822">
    <property type="entry name" value="TEN_NHL"/>
</dbReference>
<evidence type="ECO:0000313" key="9">
    <source>
        <dbReference type="EMBL" id="CAF0887589.1"/>
    </source>
</evidence>
<dbReference type="PROSITE" id="PS01186">
    <property type="entry name" value="EGF_2"/>
    <property type="match status" value="2"/>
</dbReference>
<feature type="disulfide bond" evidence="5">
    <location>
        <begin position="797"/>
        <end position="807"/>
    </location>
</feature>
<dbReference type="PROSITE" id="PS50026">
    <property type="entry name" value="EGF_3"/>
    <property type="match status" value="3"/>
</dbReference>
<dbReference type="InterPro" id="IPR057629">
    <property type="entry name" value="Teneurin1-4_GBD"/>
</dbReference>
<proteinExistence type="predicted"/>
<evidence type="ECO:0000256" key="3">
    <source>
        <dbReference type="ARBA" id="ARBA00023157"/>
    </source>
</evidence>
<dbReference type="EMBL" id="CAJOBC010001337">
    <property type="protein sequence ID" value="CAF3672535.1"/>
    <property type="molecule type" value="Genomic_DNA"/>
</dbReference>
<keyword evidence="3 5" id="KW-1015">Disulfide bond</keyword>
<dbReference type="GO" id="GO:0008045">
    <property type="term" value="P:motor neuron axon guidance"/>
    <property type="evidence" value="ECO:0007669"/>
    <property type="project" value="TreeGrafter"/>
</dbReference>
<dbReference type="CDD" id="cd00054">
    <property type="entry name" value="EGF_CA"/>
    <property type="match status" value="1"/>
</dbReference>
<dbReference type="Pfam" id="PF25020">
    <property type="entry name" value="TTR_TEN1-4"/>
    <property type="match status" value="1"/>
</dbReference>
<dbReference type="EMBL" id="CAJNOQ010001337">
    <property type="protein sequence ID" value="CAF0887589.1"/>
    <property type="molecule type" value="Genomic_DNA"/>
</dbReference>
<comment type="caution">
    <text evidence="5">Lacks conserved residue(s) required for the propagation of feature annotation.</text>
</comment>
<name>A0A813YQE3_9BILA</name>
<dbReference type="PROSITE" id="PS00022">
    <property type="entry name" value="EGF_1"/>
    <property type="match status" value="3"/>
</dbReference>
<dbReference type="InterPro" id="IPR011042">
    <property type="entry name" value="6-blade_b-propeller_TolB-like"/>
</dbReference>
<feature type="domain" description="EGF-like" evidence="8">
    <location>
        <begin position="652"/>
        <end position="684"/>
    </location>
</feature>
<feature type="disulfide bond" evidence="5">
    <location>
        <begin position="674"/>
        <end position="683"/>
    </location>
</feature>
<evidence type="ECO:0000313" key="11">
    <source>
        <dbReference type="Proteomes" id="UP000663829"/>
    </source>
</evidence>
<keyword evidence="7" id="KW-1133">Transmembrane helix</keyword>
<accession>A0A813YQE3</accession>
<feature type="domain" description="EGF-like" evidence="8">
    <location>
        <begin position="614"/>
        <end position="650"/>
    </location>
</feature>
<evidence type="ECO:0000256" key="4">
    <source>
        <dbReference type="ARBA" id="ARBA00023180"/>
    </source>
</evidence>
<reference evidence="9" key="1">
    <citation type="submission" date="2021-02" db="EMBL/GenBank/DDBJ databases">
        <authorList>
            <person name="Nowell W R."/>
        </authorList>
    </citation>
    <scope>NUCLEOTIDE SEQUENCE</scope>
</reference>
<feature type="domain" description="EGF-like" evidence="8">
    <location>
        <begin position="793"/>
        <end position="828"/>
    </location>
</feature>
<dbReference type="Pfam" id="PF25021">
    <property type="entry name" value="TEN_NHL"/>
    <property type="match status" value="1"/>
</dbReference>
<feature type="compositionally biased region" description="Basic and acidic residues" evidence="6">
    <location>
        <begin position="169"/>
        <end position="180"/>
    </location>
</feature>
<evidence type="ECO:0000259" key="8">
    <source>
        <dbReference type="PROSITE" id="PS50026"/>
    </source>
</evidence>
<keyword evidence="4" id="KW-0325">Glycoprotein</keyword>
<dbReference type="PANTHER" id="PTHR11219">
    <property type="entry name" value="TENEURIN AND N-ACETYLGLUCOSAMINE-1-PHOSPHODIESTER ALPHA-N-ACETYLGLUCOSAMINIDASE"/>
    <property type="match status" value="1"/>
</dbReference>
<evidence type="ECO:0000256" key="1">
    <source>
        <dbReference type="ARBA" id="ARBA00022536"/>
    </source>
</evidence>
<dbReference type="OrthoDB" id="442731at2759"/>
<evidence type="ECO:0000256" key="7">
    <source>
        <dbReference type="SAM" id="Phobius"/>
    </source>
</evidence>
<protein>
    <recommendedName>
        <fullName evidence="8">EGF-like domain-containing protein</fullName>
    </recommendedName>
</protein>
<evidence type="ECO:0000256" key="5">
    <source>
        <dbReference type="PROSITE-ProRule" id="PRU00076"/>
    </source>
</evidence>
<gene>
    <name evidence="9" type="ORF">GPM918_LOCUS7946</name>
    <name evidence="10" type="ORF">SRO942_LOCUS7946</name>
</gene>
<keyword evidence="1 5" id="KW-0245">EGF-like domain</keyword>
<dbReference type="FunFam" id="2.10.25.10:FF:000001">
    <property type="entry name" value="Tenascin C"/>
    <property type="match status" value="1"/>
</dbReference>
<organism evidence="9 11">
    <name type="scientific">Didymodactylos carnosus</name>
    <dbReference type="NCBI Taxonomy" id="1234261"/>
    <lineage>
        <taxon>Eukaryota</taxon>
        <taxon>Metazoa</taxon>
        <taxon>Spiralia</taxon>
        <taxon>Gnathifera</taxon>
        <taxon>Rotifera</taxon>
        <taxon>Eurotatoria</taxon>
        <taxon>Bdelloidea</taxon>
        <taxon>Philodinida</taxon>
        <taxon>Philodinidae</taxon>
        <taxon>Didymodactylos</taxon>
    </lineage>
</organism>
<feature type="transmembrane region" description="Helical" evidence="7">
    <location>
        <begin position="407"/>
        <end position="431"/>
    </location>
</feature>
<dbReference type="InterPro" id="IPR051216">
    <property type="entry name" value="Teneurin"/>
</dbReference>
<dbReference type="InterPro" id="IPR057627">
    <property type="entry name" value="FN-plug_TEN1-4"/>
</dbReference>
<dbReference type="PANTHER" id="PTHR11219:SF69">
    <property type="entry name" value="TENEURIN-A"/>
    <property type="match status" value="1"/>
</dbReference>
<dbReference type="InterPro" id="IPR056823">
    <property type="entry name" value="TEN-like_YD-shell"/>
</dbReference>
<dbReference type="SMART" id="SM00181">
    <property type="entry name" value="EGF"/>
    <property type="match status" value="7"/>
</dbReference>
<feature type="region of interest" description="Disordered" evidence="6">
    <location>
        <begin position="157"/>
        <end position="180"/>
    </location>
</feature>
<feature type="disulfide bond" evidence="5">
    <location>
        <begin position="818"/>
        <end position="827"/>
    </location>
</feature>